<keyword evidence="3" id="KW-1185">Reference proteome</keyword>
<keyword evidence="1" id="KW-0472">Membrane</keyword>
<gene>
    <name evidence="2" type="ORF">BpHYR1_021547</name>
</gene>
<evidence type="ECO:0000313" key="2">
    <source>
        <dbReference type="EMBL" id="RNA40596.1"/>
    </source>
</evidence>
<keyword evidence="1" id="KW-0812">Transmembrane</keyword>
<evidence type="ECO:0000313" key="3">
    <source>
        <dbReference type="Proteomes" id="UP000276133"/>
    </source>
</evidence>
<accession>A0A3M7SXY7</accession>
<protein>
    <submittedName>
        <fullName evidence="2">Uncharacterized protein</fullName>
    </submittedName>
</protein>
<sequence length="109" mass="13269">HTNSIRILKVCQSTQLFKHFLDYNSHIHLTRYQKIAFQFVPKKLILFHHYFLLVNIFFAFIRGEKLNFPSQKISEVKIRRKKNRKIKKSQKIFIQEKFSSLKNCIIFKI</sequence>
<evidence type="ECO:0000256" key="1">
    <source>
        <dbReference type="SAM" id="Phobius"/>
    </source>
</evidence>
<organism evidence="2 3">
    <name type="scientific">Brachionus plicatilis</name>
    <name type="common">Marine rotifer</name>
    <name type="synonym">Brachionus muelleri</name>
    <dbReference type="NCBI Taxonomy" id="10195"/>
    <lineage>
        <taxon>Eukaryota</taxon>
        <taxon>Metazoa</taxon>
        <taxon>Spiralia</taxon>
        <taxon>Gnathifera</taxon>
        <taxon>Rotifera</taxon>
        <taxon>Eurotatoria</taxon>
        <taxon>Monogononta</taxon>
        <taxon>Pseudotrocha</taxon>
        <taxon>Ploima</taxon>
        <taxon>Brachionidae</taxon>
        <taxon>Brachionus</taxon>
    </lineage>
</organism>
<proteinExistence type="predicted"/>
<name>A0A3M7SXY7_BRAPC</name>
<dbReference type="Proteomes" id="UP000276133">
    <property type="component" value="Unassembled WGS sequence"/>
</dbReference>
<reference evidence="2 3" key="1">
    <citation type="journal article" date="2018" name="Sci. Rep.">
        <title>Genomic signatures of local adaptation to the degree of environmental predictability in rotifers.</title>
        <authorList>
            <person name="Franch-Gras L."/>
            <person name="Hahn C."/>
            <person name="Garcia-Roger E.M."/>
            <person name="Carmona M.J."/>
            <person name="Serra M."/>
            <person name="Gomez A."/>
        </authorList>
    </citation>
    <scope>NUCLEOTIDE SEQUENCE [LARGE SCALE GENOMIC DNA]</scope>
    <source>
        <strain evidence="2">HYR1</strain>
    </source>
</reference>
<dbReference type="EMBL" id="REGN01000625">
    <property type="protein sequence ID" value="RNA40596.1"/>
    <property type="molecule type" value="Genomic_DNA"/>
</dbReference>
<feature type="non-terminal residue" evidence="2">
    <location>
        <position position="1"/>
    </location>
</feature>
<comment type="caution">
    <text evidence="2">The sequence shown here is derived from an EMBL/GenBank/DDBJ whole genome shotgun (WGS) entry which is preliminary data.</text>
</comment>
<dbReference type="AlphaFoldDB" id="A0A3M7SXY7"/>
<keyword evidence="1" id="KW-1133">Transmembrane helix</keyword>
<feature type="transmembrane region" description="Helical" evidence="1">
    <location>
        <begin position="44"/>
        <end position="61"/>
    </location>
</feature>